<evidence type="ECO:0000313" key="3">
    <source>
        <dbReference type="Proteomes" id="UP000254100"/>
    </source>
</evidence>
<evidence type="ECO:0000313" key="2">
    <source>
        <dbReference type="EMBL" id="SUM56430.1"/>
    </source>
</evidence>
<protein>
    <submittedName>
        <fullName evidence="2">Uncharacterized protein</fullName>
    </submittedName>
</protein>
<proteinExistence type="predicted"/>
<gene>
    <name evidence="2" type="ORF">NCTC13832_00059</name>
</gene>
<sequence>MRKIVITFTALCIVGILVAGGMFTYNKFQEVNLEKEKLTLEKELENNKKSVSQDENTSEATEEQSHQSTQAEATQQQSQANDGSEYVEVHAGGNHRMVLKQELAHFRINRDNVFDYLIAGINQGGGDASLITFQQPIFNEQGSGLWVIEGNNKSGVGTTYRFVIDQDGTVSMYNDYDHELIDKQHVTLN</sequence>
<dbReference type="Proteomes" id="UP000254100">
    <property type="component" value="Unassembled WGS sequence"/>
</dbReference>
<name>A0A380GRW2_9STAP</name>
<feature type="compositionally biased region" description="Low complexity" evidence="1">
    <location>
        <begin position="66"/>
        <end position="80"/>
    </location>
</feature>
<dbReference type="AlphaFoldDB" id="A0A380GRW2"/>
<evidence type="ECO:0000256" key="1">
    <source>
        <dbReference type="SAM" id="MobiDB-lite"/>
    </source>
</evidence>
<dbReference type="RefSeq" id="WP_240627021.1">
    <property type="nucleotide sequence ID" value="NZ_JXWY01000012.1"/>
</dbReference>
<organism evidence="2 3">
    <name type="scientific">Staphylococcus microti</name>
    <dbReference type="NCBI Taxonomy" id="569857"/>
    <lineage>
        <taxon>Bacteria</taxon>
        <taxon>Bacillati</taxon>
        <taxon>Bacillota</taxon>
        <taxon>Bacilli</taxon>
        <taxon>Bacillales</taxon>
        <taxon>Staphylococcaceae</taxon>
        <taxon>Staphylococcus</taxon>
    </lineage>
</organism>
<accession>A0A380GRW2</accession>
<dbReference type="EMBL" id="UHDT01000001">
    <property type="protein sequence ID" value="SUM56430.1"/>
    <property type="molecule type" value="Genomic_DNA"/>
</dbReference>
<feature type="region of interest" description="Disordered" evidence="1">
    <location>
        <begin position="44"/>
        <end position="84"/>
    </location>
</feature>
<reference evidence="2 3" key="1">
    <citation type="submission" date="2018-06" db="EMBL/GenBank/DDBJ databases">
        <authorList>
            <consortium name="Pathogen Informatics"/>
            <person name="Doyle S."/>
        </authorList>
    </citation>
    <scope>NUCLEOTIDE SEQUENCE [LARGE SCALE GENOMIC DNA]</scope>
    <source>
        <strain evidence="2 3">NCTC13832</strain>
    </source>
</reference>